<dbReference type="SUPFAM" id="SSF51735">
    <property type="entry name" value="NAD(P)-binding Rossmann-fold domains"/>
    <property type="match status" value="1"/>
</dbReference>
<dbReference type="PANTHER" id="PTHR43765">
    <property type="entry name" value="2-DEHYDROPANTOATE 2-REDUCTASE-RELATED"/>
    <property type="match status" value="1"/>
</dbReference>
<evidence type="ECO:0000259" key="3">
    <source>
        <dbReference type="Pfam" id="PF02558"/>
    </source>
</evidence>
<keyword evidence="2" id="KW-0560">Oxidoreductase</keyword>
<proteinExistence type="predicted"/>
<dbReference type="Gene3D" id="3.40.50.720">
    <property type="entry name" value="NAD(P)-binding Rossmann-like Domain"/>
    <property type="match status" value="1"/>
</dbReference>
<dbReference type="EMBL" id="JAPRAT010000025">
    <property type="protein sequence ID" value="MCZ0703999.1"/>
    <property type="molecule type" value="Genomic_DNA"/>
</dbReference>
<dbReference type="GO" id="GO:0050661">
    <property type="term" value="F:NADP binding"/>
    <property type="evidence" value="ECO:0007669"/>
    <property type="project" value="TreeGrafter"/>
</dbReference>
<keyword evidence="1" id="KW-0521">NADP</keyword>
<feature type="non-terminal residue" evidence="4">
    <location>
        <position position="177"/>
    </location>
</feature>
<evidence type="ECO:0000256" key="1">
    <source>
        <dbReference type="ARBA" id="ARBA00022857"/>
    </source>
</evidence>
<dbReference type="Proteomes" id="UP001084197">
    <property type="component" value="Unassembled WGS sequence"/>
</dbReference>
<gene>
    <name evidence="4" type="ORF">OWO01_12325</name>
</gene>
<evidence type="ECO:0000313" key="5">
    <source>
        <dbReference type="Proteomes" id="UP001084197"/>
    </source>
</evidence>
<keyword evidence="5" id="KW-1185">Reference proteome</keyword>
<dbReference type="RefSeq" id="WP_268780763.1">
    <property type="nucleotide sequence ID" value="NZ_JAPRAT010000025.1"/>
</dbReference>
<evidence type="ECO:0000256" key="2">
    <source>
        <dbReference type="ARBA" id="ARBA00023002"/>
    </source>
</evidence>
<sequence length="177" mass="20207">MRIGVIGGGSIGLFIAAKMSEQQHEVTLYVRSKKQAQIIQDQQVCCLPDSKQYQVKAKQFNENTYVGDELVFICVKQYDLEDILDKFHNFSGVLIFLQNGMGHIDLIKHHNLVNQIFIGTCEHAARKEDEATVAHTGVGKINLSLYQGEASLLKKYSQHLSRLNFKIEIKEDWYHLL</sequence>
<reference evidence="4" key="1">
    <citation type="submission" date="2022-11" db="EMBL/GenBank/DDBJ databases">
        <title>WGS of Natronobacillus azotifigens 24KS-1, an anaerobic diazotrophic haloalkaliphile from soda-rich habitats.</title>
        <authorList>
            <person name="Sorokin D.Y."/>
            <person name="Merkel A.Y."/>
        </authorList>
    </citation>
    <scope>NUCLEOTIDE SEQUENCE</scope>
    <source>
        <strain evidence="4">24KS-1</strain>
    </source>
</reference>
<comment type="caution">
    <text evidence="4">The sequence shown here is derived from an EMBL/GenBank/DDBJ whole genome shotgun (WGS) entry which is preliminary data.</text>
</comment>
<name>A0A9J6REM3_9BACI</name>
<dbReference type="Pfam" id="PF02558">
    <property type="entry name" value="ApbA"/>
    <property type="match status" value="1"/>
</dbReference>
<accession>A0A9J6REM3</accession>
<dbReference type="InterPro" id="IPR013332">
    <property type="entry name" value="KPR_N"/>
</dbReference>
<dbReference type="InterPro" id="IPR036291">
    <property type="entry name" value="NAD(P)-bd_dom_sf"/>
</dbReference>
<dbReference type="GO" id="GO:0008677">
    <property type="term" value="F:2-dehydropantoate 2-reductase activity"/>
    <property type="evidence" value="ECO:0007669"/>
    <property type="project" value="TreeGrafter"/>
</dbReference>
<organism evidence="4 5">
    <name type="scientific">Natronobacillus azotifigens</name>
    <dbReference type="NCBI Taxonomy" id="472978"/>
    <lineage>
        <taxon>Bacteria</taxon>
        <taxon>Bacillati</taxon>
        <taxon>Bacillota</taxon>
        <taxon>Bacilli</taxon>
        <taxon>Bacillales</taxon>
        <taxon>Bacillaceae</taxon>
        <taxon>Natronobacillus</taxon>
    </lineage>
</organism>
<protein>
    <submittedName>
        <fullName evidence="4">NAD(P)-binding domain-containing protein</fullName>
    </submittedName>
</protein>
<dbReference type="GO" id="GO:0005737">
    <property type="term" value="C:cytoplasm"/>
    <property type="evidence" value="ECO:0007669"/>
    <property type="project" value="TreeGrafter"/>
</dbReference>
<evidence type="ECO:0000313" key="4">
    <source>
        <dbReference type="EMBL" id="MCZ0703999.1"/>
    </source>
</evidence>
<dbReference type="InterPro" id="IPR050838">
    <property type="entry name" value="Ketopantoate_reductase"/>
</dbReference>
<dbReference type="PANTHER" id="PTHR43765:SF2">
    <property type="entry name" value="2-DEHYDROPANTOATE 2-REDUCTASE"/>
    <property type="match status" value="1"/>
</dbReference>
<dbReference type="AlphaFoldDB" id="A0A9J6REM3"/>
<feature type="domain" description="Ketopantoate reductase N-terminal" evidence="3">
    <location>
        <begin position="3"/>
        <end position="146"/>
    </location>
</feature>